<dbReference type="KEGG" id="nta:107765003"/>
<proteinExistence type="predicted"/>
<name>A0A1S3XGU5_TOBAC</name>
<dbReference type="PROSITE" id="PS50879">
    <property type="entry name" value="RNASE_H_1"/>
    <property type="match status" value="1"/>
</dbReference>
<reference evidence="2" key="1">
    <citation type="submission" date="2025-08" db="UniProtKB">
        <authorList>
            <consortium name="RefSeq"/>
        </authorList>
    </citation>
    <scope>IDENTIFICATION</scope>
</reference>
<dbReference type="OrthoDB" id="1302069at2759"/>
<dbReference type="PaxDb" id="4097-A0A1S3XGU5"/>
<dbReference type="GO" id="GO:0003676">
    <property type="term" value="F:nucleic acid binding"/>
    <property type="evidence" value="ECO:0007669"/>
    <property type="project" value="InterPro"/>
</dbReference>
<dbReference type="InterPro" id="IPR053151">
    <property type="entry name" value="RNase_H-like"/>
</dbReference>
<feature type="domain" description="RNase H type-1" evidence="1">
    <location>
        <begin position="19"/>
        <end position="118"/>
    </location>
</feature>
<dbReference type="SUPFAM" id="SSF53098">
    <property type="entry name" value="Ribonuclease H-like"/>
    <property type="match status" value="1"/>
</dbReference>
<evidence type="ECO:0000313" key="2">
    <source>
        <dbReference type="RefSeq" id="XP_016439059.1"/>
    </source>
</evidence>
<dbReference type="InterPro" id="IPR036397">
    <property type="entry name" value="RNaseH_sf"/>
</dbReference>
<evidence type="ECO:0000259" key="1">
    <source>
        <dbReference type="PROSITE" id="PS50879"/>
    </source>
</evidence>
<organism evidence="2">
    <name type="scientific">Nicotiana tabacum</name>
    <name type="common">Common tobacco</name>
    <dbReference type="NCBI Taxonomy" id="4097"/>
    <lineage>
        <taxon>Eukaryota</taxon>
        <taxon>Viridiplantae</taxon>
        <taxon>Streptophyta</taxon>
        <taxon>Embryophyta</taxon>
        <taxon>Tracheophyta</taxon>
        <taxon>Spermatophyta</taxon>
        <taxon>Magnoliopsida</taxon>
        <taxon>eudicotyledons</taxon>
        <taxon>Gunneridae</taxon>
        <taxon>Pentapetalae</taxon>
        <taxon>asterids</taxon>
        <taxon>lamiids</taxon>
        <taxon>Solanales</taxon>
        <taxon>Solanaceae</taxon>
        <taxon>Nicotianoideae</taxon>
        <taxon>Nicotianeae</taxon>
        <taxon>Nicotiana</taxon>
    </lineage>
</organism>
<dbReference type="RefSeq" id="XP_016439059.1">
    <property type="nucleotide sequence ID" value="XM_016583573.1"/>
</dbReference>
<dbReference type="AlphaFoldDB" id="A0A1S3XGU5"/>
<dbReference type="OMA" id="REWNAPW"/>
<dbReference type="PANTHER" id="PTHR47723:SF24">
    <property type="entry name" value="RNASE H TYPE-1 DOMAIN-CONTAINING PROTEIN"/>
    <property type="match status" value="1"/>
</dbReference>
<dbReference type="Gene3D" id="3.30.420.10">
    <property type="entry name" value="Ribonuclease H-like superfamily/Ribonuclease H"/>
    <property type="match status" value="1"/>
</dbReference>
<accession>A0A1S3XGU5</accession>
<dbReference type="PANTHER" id="PTHR47723">
    <property type="entry name" value="OS05G0353850 PROTEIN"/>
    <property type="match status" value="1"/>
</dbReference>
<dbReference type="InterPro" id="IPR002156">
    <property type="entry name" value="RNaseH_domain"/>
</dbReference>
<dbReference type="STRING" id="4097.A0A1S3XGU5"/>
<dbReference type="GO" id="GO:0004523">
    <property type="term" value="F:RNA-DNA hybrid ribonuclease activity"/>
    <property type="evidence" value="ECO:0007669"/>
    <property type="project" value="InterPro"/>
</dbReference>
<gene>
    <name evidence="2" type="primary">LOC107765003</name>
</gene>
<sequence length="118" mass="13540">MEKYTPNLKVTKVMWECPSPGWVKVNIDGASRGNPGRSSIEFVLRNEDGDIIYACGKEIQEGTNYEAEARAMLEALRYCIKHDYVLIDLHTDSMMLKKVVSREWNAPWAIAIYVEEIK</sequence>
<protein>
    <submittedName>
        <fullName evidence="2">14.7 kDa ribonuclease H-like protein</fullName>
    </submittedName>
</protein>
<dbReference type="Pfam" id="PF13456">
    <property type="entry name" value="RVT_3"/>
    <property type="match status" value="1"/>
</dbReference>
<dbReference type="InterPro" id="IPR012337">
    <property type="entry name" value="RNaseH-like_sf"/>
</dbReference>